<comment type="caution">
    <text evidence="1">The sequence shown here is derived from an EMBL/GenBank/DDBJ whole genome shotgun (WGS) entry which is preliminary data.</text>
</comment>
<accession>A0A3L6ZQJ1</accession>
<evidence type="ECO:0000313" key="2">
    <source>
        <dbReference type="Proteomes" id="UP000275395"/>
    </source>
</evidence>
<name>A0A3L6ZQJ1_9MICO</name>
<gene>
    <name evidence="1" type="ORF">D9V30_05175</name>
</gene>
<protein>
    <submittedName>
        <fullName evidence="1">Uncharacterized protein</fullName>
    </submittedName>
</protein>
<dbReference type="Proteomes" id="UP000275395">
    <property type="component" value="Unassembled WGS sequence"/>
</dbReference>
<sequence>MTVLYRRPTGAAATIYAAIPGWAETEKQLTTLEALQAKYPMLEQIHDYQFQAELGKELAAVATPKTNIDEWAAKLSTRIQERRELESRTGIISSAIDHVKQQLRQLEESTDIIADTCRSELAKLYTEHEIITKDGAPNTREEAFQQNARAKWEELTEFRHRYTALASLFIKNTFKSDHYTQPGRDAYTTGLIHEPHLIHPYAAYLVREAAKTRVKPGRPEAAITAWAAKQPTPKHLAPGHGFSNNPIPGNWDPTAWVHNLFRTHQAVFRDADEASKLWSALSTALTITPNIGTRTATQAVDALNYYLDTTGAAPLEPAPHSTISGDTYIALQTNGAPAWRQNTNNQ</sequence>
<evidence type="ECO:0000313" key="1">
    <source>
        <dbReference type="EMBL" id="RLP70059.1"/>
    </source>
</evidence>
<proteinExistence type="predicted"/>
<dbReference type="EMBL" id="RCUW01000003">
    <property type="protein sequence ID" value="RLP70059.1"/>
    <property type="molecule type" value="Genomic_DNA"/>
</dbReference>
<dbReference type="AlphaFoldDB" id="A0A3L6ZQJ1"/>
<reference evidence="1 2" key="1">
    <citation type="submission" date="2018-10" db="EMBL/GenBank/DDBJ databases">
        <authorList>
            <person name="Li J."/>
        </authorList>
    </citation>
    <scope>NUCLEOTIDE SEQUENCE [LARGE SCALE GENOMIC DNA]</scope>
    <source>
        <strain evidence="1 2">JCM 30549</strain>
    </source>
</reference>
<dbReference type="RefSeq" id="WP_121657497.1">
    <property type="nucleotide sequence ID" value="NZ_RCUW01000003.1"/>
</dbReference>
<organism evidence="1 2">
    <name type="scientific">Mycetocola reblochoni</name>
    <dbReference type="NCBI Taxonomy" id="331618"/>
    <lineage>
        <taxon>Bacteria</taxon>
        <taxon>Bacillati</taxon>
        <taxon>Actinomycetota</taxon>
        <taxon>Actinomycetes</taxon>
        <taxon>Micrococcales</taxon>
        <taxon>Microbacteriaceae</taxon>
        <taxon>Mycetocola</taxon>
    </lineage>
</organism>